<evidence type="ECO:0000256" key="2">
    <source>
        <dbReference type="SAM" id="Phobius"/>
    </source>
</evidence>
<evidence type="ECO:0000313" key="3">
    <source>
        <dbReference type="EMBL" id="EHM88204.1"/>
    </source>
</evidence>
<keyword evidence="4" id="KW-1185">Reference proteome</keyword>
<dbReference type="AlphaFoldDB" id="G9PFL9"/>
<dbReference type="PATRIC" id="fig|435830.3.peg.1013"/>
<keyword evidence="2" id="KW-0472">Membrane</keyword>
<feature type="region of interest" description="Disordered" evidence="1">
    <location>
        <begin position="1"/>
        <end position="53"/>
    </location>
</feature>
<dbReference type="HOGENOM" id="CLU_085266_0_0_11"/>
<dbReference type="STRING" id="435830.HMPREF0045_01043"/>
<dbReference type="eggNOG" id="ENOG5033CT5">
    <property type="taxonomic scope" value="Bacteria"/>
</dbReference>
<protein>
    <submittedName>
        <fullName evidence="3">Uncharacterized protein</fullName>
    </submittedName>
</protein>
<keyword evidence="2" id="KW-1133">Transmembrane helix</keyword>
<evidence type="ECO:0000256" key="1">
    <source>
        <dbReference type="SAM" id="MobiDB-lite"/>
    </source>
</evidence>
<feature type="compositionally biased region" description="Polar residues" evidence="1">
    <location>
        <begin position="1"/>
        <end position="30"/>
    </location>
</feature>
<dbReference type="RefSeq" id="WP_005986225.1">
    <property type="nucleotide sequence ID" value="NZ_JH470338.1"/>
</dbReference>
<dbReference type="Proteomes" id="UP000003822">
    <property type="component" value="Unassembled WGS sequence"/>
</dbReference>
<name>G9PFL9_9ACTO</name>
<organism evidence="3 4">
    <name type="scientific">Actinomyces graevenitzii C83</name>
    <dbReference type="NCBI Taxonomy" id="435830"/>
    <lineage>
        <taxon>Bacteria</taxon>
        <taxon>Bacillati</taxon>
        <taxon>Actinomycetota</taxon>
        <taxon>Actinomycetes</taxon>
        <taxon>Actinomycetales</taxon>
        <taxon>Actinomycetaceae</taxon>
        <taxon>Actinomyces</taxon>
    </lineage>
</organism>
<sequence>MSQSAPQQPQDQGATTPSQPAGASEPSGSATHGEATTHGSSAGPRHGGAAPGELVPAASRTLQPRPQPQRPWTGQDYVWWNTAQVLTAVRAGFKPNPVSPVVDPIRPTHSGEVILGSCDGEILAFKRGDNSNYQPLRGFFLAGGAAGLALMAAFFGGQAVVNSRRKRRAERDAVEKWRHLANARLSVSTHGIYLGTPDGVMFIGYQQIRECQVTGVGEVMLAATNEQGNVRLKLRGQWAELVMVIWAALFLPEHPQLVGRSWLPGDWLLHARAYNREVDTSNWP</sequence>
<proteinExistence type="predicted"/>
<accession>G9PFL9</accession>
<comment type="caution">
    <text evidence="3">The sequence shown here is derived from an EMBL/GenBank/DDBJ whole genome shotgun (WGS) entry which is preliminary data.</text>
</comment>
<keyword evidence="2" id="KW-0812">Transmembrane</keyword>
<feature type="transmembrane region" description="Helical" evidence="2">
    <location>
        <begin position="139"/>
        <end position="161"/>
    </location>
</feature>
<evidence type="ECO:0000313" key="4">
    <source>
        <dbReference type="Proteomes" id="UP000003822"/>
    </source>
</evidence>
<gene>
    <name evidence="3" type="ORF">HMPREF0045_01043</name>
</gene>
<reference evidence="3 4" key="1">
    <citation type="submission" date="2011-10" db="EMBL/GenBank/DDBJ databases">
        <title>The Genome Sequence of Actinomyces graevenitzii C83.</title>
        <authorList>
            <consortium name="The Broad Institute Genome Sequencing Platform"/>
            <consortium name="The Broad Institute Genome Sequencing Center for Infectious Disease"/>
            <person name="Earl A."/>
            <person name="Ward D."/>
            <person name="Feldgarden M."/>
            <person name="Gevers D."/>
            <person name="Sibley C.D."/>
            <person name="Field T.R."/>
            <person name="Grinwis M."/>
            <person name="Eshaghurshan C.S."/>
            <person name="Surette M.G."/>
            <person name="Young S.K."/>
            <person name="Zeng Q."/>
            <person name="Gargeya S."/>
            <person name="Fitzgerald M."/>
            <person name="Haas B."/>
            <person name="Abouelleil A."/>
            <person name="Alvarado L."/>
            <person name="Arachchi H.M."/>
            <person name="Berlin A."/>
            <person name="Brown A."/>
            <person name="Chapman S.B."/>
            <person name="Chen Z."/>
            <person name="Dunbar C."/>
            <person name="Freedman E."/>
            <person name="Gearin G."/>
            <person name="Goldberg J."/>
            <person name="Griggs A."/>
            <person name="Gujja S."/>
            <person name="Heiman D."/>
            <person name="Howarth C."/>
            <person name="Larson L."/>
            <person name="Lui A."/>
            <person name="MacDonald P.J.P."/>
            <person name="Montmayeur A."/>
            <person name="Murphy C."/>
            <person name="Neiman D."/>
            <person name="Pearson M."/>
            <person name="Priest M."/>
            <person name="Roberts A."/>
            <person name="Saif S."/>
            <person name="Shea T."/>
            <person name="Shenoy N."/>
            <person name="Sisk P."/>
            <person name="Stolte C."/>
            <person name="Sykes S."/>
            <person name="Wortman J."/>
            <person name="Nusbaum C."/>
            <person name="Birren B."/>
        </authorList>
    </citation>
    <scope>NUCLEOTIDE SEQUENCE [LARGE SCALE GENOMIC DNA]</scope>
    <source>
        <strain evidence="3 4">C83</strain>
    </source>
</reference>
<dbReference type="EMBL" id="ACRN01000006">
    <property type="protein sequence ID" value="EHM88204.1"/>
    <property type="molecule type" value="Genomic_DNA"/>
</dbReference>